<dbReference type="EMBL" id="JAVLET010000005">
    <property type="protein sequence ID" value="KAL0469840.1"/>
    <property type="molecule type" value="Genomic_DNA"/>
</dbReference>
<evidence type="ECO:0000313" key="3">
    <source>
        <dbReference type="Proteomes" id="UP001451303"/>
    </source>
</evidence>
<protein>
    <submittedName>
        <fullName evidence="2">Uncharacterized protein</fullName>
    </submittedName>
</protein>
<proteinExistence type="predicted"/>
<feature type="region of interest" description="Disordered" evidence="1">
    <location>
        <begin position="60"/>
        <end position="81"/>
    </location>
</feature>
<evidence type="ECO:0000313" key="2">
    <source>
        <dbReference type="EMBL" id="KAL0469840.1"/>
    </source>
</evidence>
<accession>A0ABR3DAX7</accession>
<evidence type="ECO:0000256" key="1">
    <source>
        <dbReference type="SAM" id="MobiDB-lite"/>
    </source>
</evidence>
<dbReference type="Proteomes" id="UP001451303">
    <property type="component" value="Unassembled WGS sequence"/>
</dbReference>
<organism evidence="2 3">
    <name type="scientific">Neurospora intermedia</name>
    <dbReference type="NCBI Taxonomy" id="5142"/>
    <lineage>
        <taxon>Eukaryota</taxon>
        <taxon>Fungi</taxon>
        <taxon>Dikarya</taxon>
        <taxon>Ascomycota</taxon>
        <taxon>Pezizomycotina</taxon>
        <taxon>Sordariomycetes</taxon>
        <taxon>Sordariomycetidae</taxon>
        <taxon>Sordariales</taxon>
        <taxon>Sordariaceae</taxon>
        <taxon>Neurospora</taxon>
    </lineage>
</organism>
<sequence length="135" mass="15032">MKKGKRRKLEKDRGLIPQTTALQQQIWNGSQSLQLHVLVYLPSDTVVEGMMVVLKGLSHGSRPMANRSRDGRLSGQSWGIDGKVQKGNIQVPWVIDSGRLSATLPRPQSFPPFSLSYPRRSPWSSGLHQEKGTDS</sequence>
<name>A0ABR3DAX7_NEUIN</name>
<reference evidence="2 3" key="1">
    <citation type="submission" date="2023-09" db="EMBL/GenBank/DDBJ databases">
        <title>Multi-omics analysis of a traditional fermented food reveals byproduct-associated fungal strains for waste-to-food upcycling.</title>
        <authorList>
            <consortium name="Lawrence Berkeley National Laboratory"/>
            <person name="Rekdal V.M."/>
            <person name="Villalobos-Escobedo J.M."/>
            <person name="Rodriguez-Valeron N."/>
            <person name="Garcia M.O."/>
            <person name="Vasquez D.P."/>
            <person name="Damayanti I."/>
            <person name="Sorensen P.M."/>
            <person name="Baidoo E.E."/>
            <person name="De Carvalho A.C."/>
            <person name="Riley R."/>
            <person name="Lipzen A."/>
            <person name="He G."/>
            <person name="Yan M."/>
            <person name="Haridas S."/>
            <person name="Daum C."/>
            <person name="Yoshinaga Y."/>
            <person name="Ng V."/>
            <person name="Grigoriev I.V."/>
            <person name="Munk R."/>
            <person name="Nuraida L."/>
            <person name="Wijaya C.H."/>
            <person name="Morales P.-C."/>
            <person name="Keasling J.D."/>
        </authorList>
    </citation>
    <scope>NUCLEOTIDE SEQUENCE [LARGE SCALE GENOMIC DNA]</scope>
    <source>
        <strain evidence="2 3">FGSC 2613</strain>
    </source>
</reference>
<gene>
    <name evidence="2" type="ORF">QR685DRAFT_527728</name>
</gene>
<keyword evidence="3" id="KW-1185">Reference proteome</keyword>
<comment type="caution">
    <text evidence="2">The sequence shown here is derived from an EMBL/GenBank/DDBJ whole genome shotgun (WGS) entry which is preliminary data.</text>
</comment>
<feature type="region of interest" description="Disordered" evidence="1">
    <location>
        <begin position="103"/>
        <end position="135"/>
    </location>
</feature>